<reference evidence="1" key="2">
    <citation type="submission" date="2020-11" db="EMBL/GenBank/DDBJ databases">
        <authorList>
            <person name="McCartney M.A."/>
            <person name="Auch B."/>
            <person name="Kono T."/>
            <person name="Mallez S."/>
            <person name="Becker A."/>
            <person name="Gohl D.M."/>
            <person name="Silverstein K.A.T."/>
            <person name="Koren S."/>
            <person name="Bechman K.B."/>
            <person name="Herman A."/>
            <person name="Abrahante J.E."/>
            <person name="Garbe J."/>
        </authorList>
    </citation>
    <scope>NUCLEOTIDE SEQUENCE</scope>
    <source>
        <strain evidence="1">Duluth1</strain>
        <tissue evidence="1">Whole animal</tissue>
    </source>
</reference>
<proteinExistence type="predicted"/>
<keyword evidence="3" id="KW-1185">Reference proteome</keyword>
<reference evidence="1" key="1">
    <citation type="journal article" date="2019" name="bioRxiv">
        <title>The Genome of the Zebra Mussel, Dreissena polymorpha: A Resource for Invasive Species Research.</title>
        <authorList>
            <person name="McCartney M.A."/>
            <person name="Auch B."/>
            <person name="Kono T."/>
            <person name="Mallez S."/>
            <person name="Zhang Y."/>
            <person name="Obille A."/>
            <person name="Becker A."/>
            <person name="Abrahante J.E."/>
            <person name="Garbe J."/>
            <person name="Badalamenti J.P."/>
            <person name="Herman A."/>
            <person name="Mangelson H."/>
            <person name="Liachko I."/>
            <person name="Sullivan S."/>
            <person name="Sone E.D."/>
            <person name="Koren S."/>
            <person name="Silverstein K.A.T."/>
            <person name="Beckman K.B."/>
            <person name="Gohl D.M."/>
        </authorList>
    </citation>
    <scope>NUCLEOTIDE SEQUENCE</scope>
    <source>
        <strain evidence="1">Duluth1</strain>
        <tissue evidence="1">Whole animal</tissue>
    </source>
</reference>
<dbReference type="EMBL" id="JAIWYP010000015">
    <property type="protein sequence ID" value="KAH3703397.1"/>
    <property type="molecule type" value="Genomic_DNA"/>
</dbReference>
<name>A0A9D3YRS3_DREPO</name>
<sequence length="74" mass="8193">MATSGLDSVRLYVGAPNMYSERAFFLVDTSDFDRQTFTPFCCGGSAAPNIAPGEELCFWCFRSLDGCYGDRMAR</sequence>
<evidence type="ECO:0000313" key="2">
    <source>
        <dbReference type="EMBL" id="KAH3703397.1"/>
    </source>
</evidence>
<accession>A0A9D3YRS3</accession>
<protein>
    <submittedName>
        <fullName evidence="1">Uncharacterized protein</fullName>
    </submittedName>
</protein>
<dbReference type="AlphaFoldDB" id="A0A9D3YRS3"/>
<comment type="caution">
    <text evidence="1">The sequence shown here is derived from an EMBL/GenBank/DDBJ whole genome shotgun (WGS) entry which is preliminary data.</text>
</comment>
<dbReference type="EMBL" id="JAIWYP010000015">
    <property type="protein sequence ID" value="KAH3703376.1"/>
    <property type="molecule type" value="Genomic_DNA"/>
</dbReference>
<evidence type="ECO:0000313" key="3">
    <source>
        <dbReference type="Proteomes" id="UP000828390"/>
    </source>
</evidence>
<gene>
    <name evidence="1" type="ORF">DPMN_078412</name>
    <name evidence="2" type="ORF">DPMN_078433</name>
</gene>
<organism evidence="1 3">
    <name type="scientific">Dreissena polymorpha</name>
    <name type="common">Zebra mussel</name>
    <name type="synonym">Mytilus polymorpha</name>
    <dbReference type="NCBI Taxonomy" id="45954"/>
    <lineage>
        <taxon>Eukaryota</taxon>
        <taxon>Metazoa</taxon>
        <taxon>Spiralia</taxon>
        <taxon>Lophotrochozoa</taxon>
        <taxon>Mollusca</taxon>
        <taxon>Bivalvia</taxon>
        <taxon>Autobranchia</taxon>
        <taxon>Heteroconchia</taxon>
        <taxon>Euheterodonta</taxon>
        <taxon>Imparidentia</taxon>
        <taxon>Neoheterodontei</taxon>
        <taxon>Myida</taxon>
        <taxon>Dreissenoidea</taxon>
        <taxon>Dreissenidae</taxon>
        <taxon>Dreissena</taxon>
    </lineage>
</organism>
<evidence type="ECO:0000313" key="1">
    <source>
        <dbReference type="EMBL" id="KAH3703376.1"/>
    </source>
</evidence>
<dbReference type="Proteomes" id="UP000828390">
    <property type="component" value="Unassembled WGS sequence"/>
</dbReference>